<feature type="compositionally biased region" description="Acidic residues" evidence="4">
    <location>
        <begin position="8"/>
        <end position="23"/>
    </location>
</feature>
<feature type="region of interest" description="Disordered" evidence="4">
    <location>
        <begin position="862"/>
        <end position="897"/>
    </location>
</feature>
<feature type="compositionally biased region" description="Basic and acidic residues" evidence="4">
    <location>
        <begin position="352"/>
        <end position="362"/>
    </location>
</feature>
<feature type="compositionally biased region" description="Acidic residues" evidence="4">
    <location>
        <begin position="363"/>
        <end position="374"/>
    </location>
</feature>
<reference evidence="6 7" key="1">
    <citation type="journal article" date="2018" name="Nat. Ecol. Evol.">
        <title>Genomic signatures of mitonuclear coevolution across populations of Tigriopus californicus.</title>
        <authorList>
            <person name="Barreto F.S."/>
            <person name="Watson E.T."/>
            <person name="Lima T.G."/>
            <person name="Willett C.S."/>
            <person name="Edmands S."/>
            <person name="Li W."/>
            <person name="Burton R.S."/>
        </authorList>
    </citation>
    <scope>NUCLEOTIDE SEQUENCE [LARGE SCALE GENOMIC DNA]</scope>
    <source>
        <strain evidence="6 7">San Diego</strain>
    </source>
</reference>
<evidence type="ECO:0000313" key="7">
    <source>
        <dbReference type="Proteomes" id="UP000318571"/>
    </source>
</evidence>
<dbReference type="SUPFAM" id="SSF47769">
    <property type="entry name" value="SAM/Pointed domain"/>
    <property type="match status" value="1"/>
</dbReference>
<dbReference type="InterPro" id="IPR004092">
    <property type="entry name" value="Mbt"/>
</dbReference>
<feature type="compositionally biased region" description="Basic and acidic residues" evidence="4">
    <location>
        <begin position="450"/>
        <end position="467"/>
    </location>
</feature>
<dbReference type="GO" id="GO:0005634">
    <property type="term" value="C:nucleus"/>
    <property type="evidence" value="ECO:0007669"/>
    <property type="project" value="InterPro"/>
</dbReference>
<dbReference type="InterPro" id="IPR000357">
    <property type="entry name" value="HEAT"/>
</dbReference>
<feature type="region of interest" description="Disordered" evidence="4">
    <location>
        <begin position="352"/>
        <end position="399"/>
    </location>
</feature>
<dbReference type="PROSITE" id="PS51079">
    <property type="entry name" value="MBT"/>
    <property type="match status" value="1"/>
</dbReference>
<feature type="region of interest" description="Disordered" evidence="4">
    <location>
        <begin position="1340"/>
        <end position="1375"/>
    </location>
</feature>
<dbReference type="Pfam" id="PF12140">
    <property type="entry name" value="SLED"/>
    <property type="match status" value="1"/>
</dbReference>
<dbReference type="PANTHER" id="PTHR10648">
    <property type="entry name" value="SERINE/THREONINE-PROTEIN PHOSPHATASE PP2A 65 KDA REGULATORY SUBUNIT"/>
    <property type="match status" value="1"/>
</dbReference>
<dbReference type="Gene3D" id="1.25.10.10">
    <property type="entry name" value="Leucine-rich Repeat Variant"/>
    <property type="match status" value="2"/>
</dbReference>
<name>A0A553N765_TIGCA</name>
<sequence length="1753" mass="197134">MADIYFYQEDENEEDHEEDDPNDEGSAVTIPRDLSGTEDPATHVQKLEKYAQSENLFNRQIVARMVLETLRFVADFMDEVDAVLQVMNGLANDPESSVRAELMEQIPHIAMFCRESKPNLSHVVPKLLLPIVVNFLTDNSEQARKTSQAALLVLLEQGLVERSHVEEQVCPVILELTDRESLDNLRTEAVALLSKIAPLIGRGTVKHLFLDRFASLCVDPLFHVRKVCASNFGEFAAVVGPEATENVLLPKFFYLCEDGVWGVRKACSDVFMSVSCECSPSTRRTELVPIFLNLLRDQSRWVRMAAYQALGPFISTFADPSLTALLQNDNGEILVTDREKLSFRLDELESGRAKKSNVKEGNDDVIMDESPGDEPNDRVNLVYGDEDQSPEEKRAGVTKKVLSTNYSSTQEIDTDEEQNFNDFLYWRDPPGSIDLDKDGASGISSTPSDEMAKLSLDSKKTEERPEAETGGQTLDLFRPVSTDSSSSNQSTFDPKWNQSYGEGEGVNPQDYPPDPALPKYPPATIQSIVPQSLIDHYVSMIDPSRAQTVDTDISRHCAYSLPAVALTLGRANWPLLRSPYIALASDMQWKVRRTLASSIHEMGVILGKEIAATDLIPIFDGFLKDLDEVRIGLLKHLADFLQLLNPVDRDKYLKKLGDFRKMDNERNWRFRQELTYQLEKLTPCFSAPQVLEFITPVAYRLCTDRVASVRSGAASVVAVIIKHIDESPERYLSIRVVANIVEDLAERRVWTYRQTFVNICYQIHQIKALDAQNFNQNILPYLLDLSEDRVPNVRLAVSRTLSIISKESPDFLSIQTPNKFNWVKFQTVEKNLKNDSDVDVRFFFGGAAKYYPSENLTESENAKCWPSAEAGESEEHSDDSGGTMEHSKDECPSVVEGSQNMDVDNEEATTTTPPHPTSALVKVWTFDWPATLEQRGWTEVQEDLLAHVEVANDSGVREGMVVEILLDSTSDLYWLARVEQTFGPMLKLSLVGHDPLRKTFVWRDLYKDKLYPLGWCQMNKVVLTAPPEIQLTCPNWQQLAIQYLEDITIDTISMHFIDGNGVTNLDRIKPGMMLEVHSNVNPSKFWPAKVLNNHGGLLTLQHVGSSSTWFEFYLSDRLAPFKRGQQEGNSYQRPDNVDESVSINDLLESEAVKTIPEELFPDQPEVPKNQFDAQSLLEFIPPNSTCIERAIIEQKFEDKFFVVSCFSNPEQKYLCHKNSPVIFPFGWSNGWSKIPCRQSEQEKRKPHCPRRHFPSKLDAKEMGFQVGQILEILVDDEIRVGKINDIRDNILAIEEMTDSINARLILVPATAQTIFPVGWACLNGGQLSVPSSFLPKPLCNPEENVDNSSKSSATTKESPKDSPEGKLSPAVSPQPLIPNPMDSASSWCQPIFFNYRCYSSMFLSRARLAGLPKSIGPGPVRLVLSEVLSRIIGSSHKSGSVLKRLECQTELPRIGFEKFTIKGKSRVHLLKADIEIPTKANLVDDFCRSVCQKLGACKNLLSLTRFDECPDSCVSRPKAELKPDYEPKARRGRKRQLEVPEDNPEPDGGSATSSETDESATPNMSRSASPEGNEDNGMGGKPGKGRKKEWEAILPKSEIRTRGAKIPNYKLHLKIRPSKKEQQVIESQCLRKSLGFEGSHANQKFQGDPLQDMSDYYPIVNQDQPPPIREIVLHSNPESWTPADTAKFLLNTVDCAHIASFMMSDEVDGVAFMLLNYPTIQDFWSFSVKTAIHLCQHIESVRLAHLRQFRSGL</sequence>
<dbReference type="SUPFAM" id="SSF48371">
    <property type="entry name" value="ARM repeat"/>
    <property type="match status" value="1"/>
</dbReference>
<dbReference type="Gene3D" id="3.90.1150.190">
    <property type="entry name" value="SLED domain"/>
    <property type="match status" value="1"/>
</dbReference>
<dbReference type="GO" id="GO:0019888">
    <property type="term" value="F:protein phosphatase regulator activity"/>
    <property type="evidence" value="ECO:0007669"/>
    <property type="project" value="TreeGrafter"/>
</dbReference>
<dbReference type="SUPFAM" id="SSF63748">
    <property type="entry name" value="Tudor/PWWP/MBT"/>
    <property type="match status" value="3"/>
</dbReference>
<evidence type="ECO:0000313" key="6">
    <source>
        <dbReference type="EMBL" id="TRY61278.1"/>
    </source>
</evidence>
<feature type="domain" description="SLED" evidence="5">
    <location>
        <begin position="1390"/>
        <end position="1502"/>
    </location>
</feature>
<dbReference type="InterPro" id="IPR021987">
    <property type="entry name" value="SLED"/>
</dbReference>
<feature type="compositionally biased region" description="Low complexity" evidence="4">
    <location>
        <begin position="481"/>
        <end position="490"/>
    </location>
</feature>
<dbReference type="Pfam" id="PF02820">
    <property type="entry name" value="MBT"/>
    <property type="match status" value="1"/>
</dbReference>
<keyword evidence="1" id="KW-0677">Repeat</keyword>
<proteinExistence type="predicted"/>
<feature type="region of interest" description="Disordered" evidence="4">
    <location>
        <begin position="434"/>
        <end position="510"/>
    </location>
</feature>
<feature type="repeat" description="HEAT" evidence="2">
    <location>
        <begin position="169"/>
        <end position="208"/>
    </location>
</feature>
<feature type="compositionally biased region" description="Basic and acidic residues" evidence="4">
    <location>
        <begin position="1517"/>
        <end position="1529"/>
    </location>
</feature>
<dbReference type="Pfam" id="PF02985">
    <property type="entry name" value="HEAT"/>
    <property type="match status" value="1"/>
</dbReference>
<comment type="caution">
    <text evidence="6">The sequence shown here is derived from an EMBL/GenBank/DDBJ whole genome shotgun (WGS) entry which is preliminary data.</text>
</comment>
<evidence type="ECO:0000259" key="5">
    <source>
        <dbReference type="Pfam" id="PF12140"/>
    </source>
</evidence>
<evidence type="ECO:0000256" key="4">
    <source>
        <dbReference type="SAM" id="MobiDB-lite"/>
    </source>
</evidence>
<feature type="region of interest" description="Disordered" evidence="4">
    <location>
        <begin position="1"/>
        <end position="38"/>
    </location>
</feature>
<evidence type="ECO:0000256" key="3">
    <source>
        <dbReference type="PROSITE-ProRule" id="PRU00459"/>
    </source>
</evidence>
<accession>A0A553N765</accession>
<feature type="region of interest" description="Disordered" evidence="4">
    <location>
        <begin position="1515"/>
        <end position="1596"/>
    </location>
</feature>
<dbReference type="PANTHER" id="PTHR10648:SF1">
    <property type="entry name" value="SERINE_THREONINE-PROTEIN PHOSPHATASE 4 REGULATORY SUBUNIT 1"/>
    <property type="match status" value="1"/>
</dbReference>
<dbReference type="Gene3D" id="1.10.150.50">
    <property type="entry name" value="Transcription Factor, Ets-1"/>
    <property type="match status" value="1"/>
</dbReference>
<dbReference type="GO" id="GO:0006355">
    <property type="term" value="P:regulation of DNA-templated transcription"/>
    <property type="evidence" value="ECO:0007669"/>
    <property type="project" value="InterPro"/>
</dbReference>
<protein>
    <recommendedName>
        <fullName evidence="5">SLED domain-containing protein</fullName>
    </recommendedName>
</protein>
<dbReference type="Proteomes" id="UP000318571">
    <property type="component" value="Chromosome 8"/>
</dbReference>
<keyword evidence="7" id="KW-1185">Reference proteome</keyword>
<feature type="repeat" description="MBT" evidence="3">
    <location>
        <begin position="926"/>
        <end position="1026"/>
    </location>
</feature>
<dbReference type="InterPro" id="IPR038348">
    <property type="entry name" value="SLED_sf"/>
</dbReference>
<dbReference type="GO" id="GO:0005737">
    <property type="term" value="C:cytoplasm"/>
    <property type="evidence" value="ECO:0007669"/>
    <property type="project" value="TreeGrafter"/>
</dbReference>
<feature type="compositionally biased region" description="Polar residues" evidence="4">
    <location>
        <begin position="1346"/>
        <end position="1356"/>
    </location>
</feature>
<dbReference type="Gene3D" id="2.30.30.140">
    <property type="match status" value="3"/>
</dbReference>
<feature type="repeat" description="HEAT" evidence="2">
    <location>
        <begin position="778"/>
        <end position="806"/>
    </location>
</feature>
<dbReference type="EMBL" id="VCGU01000459">
    <property type="protein sequence ID" value="TRY61278.1"/>
    <property type="molecule type" value="Genomic_DNA"/>
</dbReference>
<dbReference type="InterPro" id="IPR016024">
    <property type="entry name" value="ARM-type_fold"/>
</dbReference>
<dbReference type="STRING" id="6832.A0A553N765"/>
<dbReference type="InterPro" id="IPR051023">
    <property type="entry name" value="PP2A_Regulatory_Subunit_A"/>
</dbReference>
<gene>
    <name evidence="6" type="ORF">TCAL_02157</name>
</gene>
<feature type="repeat" description="HEAT" evidence="2">
    <location>
        <begin position="287"/>
        <end position="325"/>
    </location>
</feature>
<dbReference type="PROSITE" id="PS50077">
    <property type="entry name" value="HEAT_REPEAT"/>
    <property type="match status" value="3"/>
</dbReference>
<dbReference type="SMART" id="SM00561">
    <property type="entry name" value="MBT"/>
    <property type="match status" value="1"/>
</dbReference>
<evidence type="ECO:0000256" key="2">
    <source>
        <dbReference type="PROSITE-ProRule" id="PRU00103"/>
    </source>
</evidence>
<organism evidence="6 7">
    <name type="scientific">Tigriopus californicus</name>
    <name type="common">Marine copepod</name>
    <dbReference type="NCBI Taxonomy" id="6832"/>
    <lineage>
        <taxon>Eukaryota</taxon>
        <taxon>Metazoa</taxon>
        <taxon>Ecdysozoa</taxon>
        <taxon>Arthropoda</taxon>
        <taxon>Crustacea</taxon>
        <taxon>Multicrustacea</taxon>
        <taxon>Hexanauplia</taxon>
        <taxon>Copepoda</taxon>
        <taxon>Harpacticoida</taxon>
        <taxon>Harpacticidae</taxon>
        <taxon>Tigriopus</taxon>
    </lineage>
</organism>
<evidence type="ECO:0000256" key="1">
    <source>
        <dbReference type="ARBA" id="ARBA00022737"/>
    </source>
</evidence>
<dbReference type="InterPro" id="IPR021133">
    <property type="entry name" value="HEAT_type_2"/>
</dbReference>
<dbReference type="InterPro" id="IPR013761">
    <property type="entry name" value="SAM/pointed_sf"/>
</dbReference>
<dbReference type="InterPro" id="IPR011989">
    <property type="entry name" value="ARM-like"/>
</dbReference>